<dbReference type="NCBIfam" id="TIGR02841">
    <property type="entry name" value="spore_YyaC"/>
    <property type="match status" value="1"/>
</dbReference>
<proteinExistence type="predicted"/>
<evidence type="ECO:0000313" key="2">
    <source>
        <dbReference type="Proteomes" id="UP000679950"/>
    </source>
</evidence>
<reference evidence="1 2" key="1">
    <citation type="submission" date="2021-03" db="EMBL/GenBank/DDBJ databases">
        <title>Antimicrobial resistance genes in bacteria isolated from Japanese honey, and their potential for conferring macrolide and lincosamide resistance in the American foulbrood pathogen Paenibacillus larvae.</title>
        <authorList>
            <person name="Okamoto M."/>
            <person name="Kumagai M."/>
            <person name="Kanamori H."/>
            <person name="Takamatsu D."/>
        </authorList>
    </citation>
    <scope>NUCLEOTIDE SEQUENCE [LARGE SCALE GENOMIC DNA]</scope>
    <source>
        <strain evidence="1 2">J8TS2</strain>
    </source>
</reference>
<comment type="caution">
    <text evidence="1">The sequence shown here is derived from an EMBL/GenBank/DDBJ whole genome shotgun (WGS) entry which is preliminary data.</text>
</comment>
<dbReference type="SUPFAM" id="SSF53163">
    <property type="entry name" value="HybD-like"/>
    <property type="match status" value="1"/>
</dbReference>
<accession>A0ABQ4KPS1</accession>
<dbReference type="RefSeq" id="WP_212967564.1">
    <property type="nucleotide sequence ID" value="NZ_BORB01000072.1"/>
</dbReference>
<dbReference type="InterPro" id="IPR023430">
    <property type="entry name" value="Pept_HybD-like_dom_sf"/>
</dbReference>
<evidence type="ECO:0000313" key="1">
    <source>
        <dbReference type="EMBL" id="GIN59935.1"/>
    </source>
</evidence>
<protein>
    <recommendedName>
        <fullName evidence="3">Spore protease YyaC</fullName>
    </recommendedName>
</protein>
<keyword evidence="2" id="KW-1185">Reference proteome</keyword>
<evidence type="ECO:0008006" key="3">
    <source>
        <dbReference type="Google" id="ProtNLM"/>
    </source>
</evidence>
<name>A0ABQ4KPS1_9BACI</name>
<dbReference type="EMBL" id="BORB01000072">
    <property type="protein sequence ID" value="GIN59935.1"/>
    <property type="molecule type" value="Genomic_DNA"/>
</dbReference>
<dbReference type="Pfam" id="PF06866">
    <property type="entry name" value="DUF1256"/>
    <property type="match status" value="1"/>
</dbReference>
<organism evidence="1 2">
    <name type="scientific">Lederbergia ruris</name>
    <dbReference type="NCBI Taxonomy" id="217495"/>
    <lineage>
        <taxon>Bacteria</taxon>
        <taxon>Bacillati</taxon>
        <taxon>Bacillota</taxon>
        <taxon>Bacilli</taxon>
        <taxon>Bacillales</taxon>
        <taxon>Bacillaceae</taxon>
        <taxon>Lederbergia</taxon>
    </lineage>
</organism>
<dbReference type="Proteomes" id="UP000679950">
    <property type="component" value="Unassembled WGS sequence"/>
</dbReference>
<gene>
    <name evidence="1" type="primary">yyaC</name>
    <name evidence="1" type="ORF">J8TS2_42540</name>
</gene>
<sequence length="207" mass="22814">MTHEAFFRIPKQKEIHIHHTDPLSTNSIADGMLDLLPLSLRSPIVLVCIGTDRSTGDSLGPLTGSFLQEANLTHFHVQGTLAEPIHAVNLEEKLEVIQTQFTNPFIIGIDACLGRMKNIGMIKVGAGPVKPGAGVKKELPHVGHMHMTGIVNVSGYMEFFVLQNTRLNLVMNMAKQLASAIIHADQIYADHKVSLPHKWDVSEENFL</sequence>
<dbReference type="InterPro" id="IPR009665">
    <property type="entry name" value="YyaC"/>
</dbReference>